<dbReference type="PANTHER" id="PTHR12526">
    <property type="entry name" value="GLYCOSYLTRANSFERASE"/>
    <property type="match status" value="1"/>
</dbReference>
<feature type="transmembrane region" description="Helical" evidence="3">
    <location>
        <begin position="87"/>
        <end position="113"/>
    </location>
</feature>
<keyword evidence="3" id="KW-1133">Transmembrane helix</keyword>
<dbReference type="EMBL" id="BSNK01000002">
    <property type="protein sequence ID" value="GLQ24710.1"/>
    <property type="molecule type" value="Genomic_DNA"/>
</dbReference>
<evidence type="ECO:0000259" key="4">
    <source>
        <dbReference type="Pfam" id="PF13439"/>
    </source>
</evidence>
<sequence length="520" mass="57290">MSGTGESLWVVCAHPPHADPRIGWSADFARSHGYDVHVFGLDHRAEPTPSGPGETVIPAPGGRVGWARGLMHLHRLGLRLHPRDAGALGALFLILSPFLIVIGVPLLFIMIIVRSLRMAARLIRAVLRRMDVGLRALPKGEGVSNRLRHAGRVVRNRFWQPLIALLSPLSAQSVFRRALRQLTKGRLGEAWIALEGYRWYLLDHVLPLADALVAQARENPPQIIHAHDPDGLLAAVALKRACGARLVFDAHEYGPDAYLLRPRPRRLFRMIERAGVSHADAALGVSTPLINLWQARFPTVPFALLPNASPLAEIDFDPLPPPHQTQGREGRLSVLFQGGFAPERGVDRVIESWSSVRGADLYLRGPDGTRRDALLKTAHASGLLDKSIFFLPSLSEDQLIAGAAFADIGLIPYASDVENHAIACPNKLGQFMMAGLMILSTDLPFVAEIITQGECGRIYDDRTIHDLSDTVNQLATDREFVNRKALNASRHARDAYHYEAYASALISSYRTPSRHTTKDH</sequence>
<name>A0ABQ5VDC8_9PROT</name>
<proteinExistence type="predicted"/>
<evidence type="ECO:0000313" key="6">
    <source>
        <dbReference type="Proteomes" id="UP001161391"/>
    </source>
</evidence>
<keyword evidence="1" id="KW-0328">Glycosyltransferase</keyword>
<gene>
    <name evidence="5" type="ORF">GCM10007853_25840</name>
</gene>
<protein>
    <recommendedName>
        <fullName evidence="4">Glycosyltransferase subfamily 4-like N-terminal domain-containing protein</fullName>
    </recommendedName>
</protein>
<dbReference type="Gene3D" id="3.40.50.2000">
    <property type="entry name" value="Glycogen Phosphorylase B"/>
    <property type="match status" value="2"/>
</dbReference>
<evidence type="ECO:0000256" key="1">
    <source>
        <dbReference type="ARBA" id="ARBA00022676"/>
    </source>
</evidence>
<dbReference type="PANTHER" id="PTHR12526:SF629">
    <property type="entry name" value="TEICHURONIC ACID BIOSYNTHESIS GLYCOSYLTRANSFERASE TUAH-RELATED"/>
    <property type="match status" value="1"/>
</dbReference>
<dbReference type="SUPFAM" id="SSF53756">
    <property type="entry name" value="UDP-Glycosyltransferase/glycogen phosphorylase"/>
    <property type="match status" value="1"/>
</dbReference>
<dbReference type="Proteomes" id="UP001161391">
    <property type="component" value="Unassembled WGS sequence"/>
</dbReference>
<keyword evidence="3" id="KW-0472">Membrane</keyword>
<dbReference type="Pfam" id="PF13692">
    <property type="entry name" value="Glyco_trans_1_4"/>
    <property type="match status" value="1"/>
</dbReference>
<reference evidence="5" key="1">
    <citation type="journal article" date="2014" name="Int. J. Syst. Evol. Microbiol.">
        <title>Complete genome of a new Firmicutes species belonging to the dominant human colonic microbiota ('Ruminococcus bicirculans') reveals two chromosomes and a selective capacity to utilize plant glucans.</title>
        <authorList>
            <consortium name="NISC Comparative Sequencing Program"/>
            <person name="Wegmann U."/>
            <person name="Louis P."/>
            <person name="Goesmann A."/>
            <person name="Henrissat B."/>
            <person name="Duncan S.H."/>
            <person name="Flint H.J."/>
        </authorList>
    </citation>
    <scope>NUCLEOTIDE SEQUENCE</scope>
    <source>
        <strain evidence="5">NBRC 108219</strain>
    </source>
</reference>
<evidence type="ECO:0000256" key="2">
    <source>
        <dbReference type="ARBA" id="ARBA00022679"/>
    </source>
</evidence>
<accession>A0ABQ5VDC8</accession>
<comment type="caution">
    <text evidence="5">The sequence shown here is derived from an EMBL/GenBank/DDBJ whole genome shotgun (WGS) entry which is preliminary data.</text>
</comment>
<evidence type="ECO:0000256" key="3">
    <source>
        <dbReference type="SAM" id="Phobius"/>
    </source>
</evidence>
<organism evidence="5 6">
    <name type="scientific">Algimonas ampicilliniresistens</name>
    <dbReference type="NCBI Taxonomy" id="1298735"/>
    <lineage>
        <taxon>Bacteria</taxon>
        <taxon>Pseudomonadati</taxon>
        <taxon>Pseudomonadota</taxon>
        <taxon>Alphaproteobacteria</taxon>
        <taxon>Maricaulales</taxon>
        <taxon>Robiginitomaculaceae</taxon>
        <taxon>Algimonas</taxon>
    </lineage>
</organism>
<feature type="domain" description="Glycosyltransferase subfamily 4-like N-terminal" evidence="4">
    <location>
        <begin position="204"/>
        <end position="307"/>
    </location>
</feature>
<dbReference type="CDD" id="cd03801">
    <property type="entry name" value="GT4_PimA-like"/>
    <property type="match status" value="1"/>
</dbReference>
<keyword evidence="2" id="KW-0808">Transferase</keyword>
<dbReference type="InterPro" id="IPR028098">
    <property type="entry name" value="Glyco_trans_4-like_N"/>
</dbReference>
<reference evidence="5" key="2">
    <citation type="submission" date="2023-01" db="EMBL/GenBank/DDBJ databases">
        <title>Draft genome sequence of Algimonas ampicilliniresistens strain NBRC 108219.</title>
        <authorList>
            <person name="Sun Q."/>
            <person name="Mori K."/>
        </authorList>
    </citation>
    <scope>NUCLEOTIDE SEQUENCE</scope>
    <source>
        <strain evidence="5">NBRC 108219</strain>
    </source>
</reference>
<keyword evidence="6" id="KW-1185">Reference proteome</keyword>
<evidence type="ECO:0000313" key="5">
    <source>
        <dbReference type="EMBL" id="GLQ24710.1"/>
    </source>
</evidence>
<dbReference type="Pfam" id="PF13439">
    <property type="entry name" value="Glyco_transf_4"/>
    <property type="match status" value="1"/>
</dbReference>
<dbReference type="RefSeq" id="WP_284391451.1">
    <property type="nucleotide sequence ID" value="NZ_BSNK01000002.1"/>
</dbReference>
<keyword evidence="3" id="KW-0812">Transmembrane</keyword>